<dbReference type="RefSeq" id="XP_075101854.1">
    <property type="nucleotide sequence ID" value="XM_075245753.1"/>
</dbReference>
<proteinExistence type="predicted"/>
<keyword evidence="1" id="KW-1185">Reference proteome</keyword>
<sequence length="187" mass="21303">MAKLGERSRSSTTKKDIKGKALVDHLAKNPVDRDNKPFTTYFPDEEVLFTGEDIAESYPGWRMFFDGAANFKGAGIGAFLISKSRKHYLASTKIRFPCTNNMAKYEECILGIRMAVDINVKELLVIGDSDLLMHQVQGKWSTKYVKILPYLHYVKELCNKFTKIEFKHVPRIQNEFVDALATLSSMI</sequence>
<evidence type="ECO:0000313" key="1">
    <source>
        <dbReference type="Proteomes" id="UP000790787"/>
    </source>
</evidence>
<protein>
    <submittedName>
        <fullName evidence="2">Uncharacterized protein LOC142177281</fullName>
    </submittedName>
</protein>
<accession>A0AC58TXF0</accession>
<gene>
    <name evidence="2" type="primary">LOC142177281</name>
</gene>
<reference evidence="1" key="1">
    <citation type="journal article" date="2014" name="Nat. Commun.">
        <title>The tobacco genome sequence and its comparison with those of tomato and potato.</title>
        <authorList>
            <person name="Sierro N."/>
            <person name="Battey J.N."/>
            <person name="Ouadi S."/>
            <person name="Bakaher N."/>
            <person name="Bovet L."/>
            <person name="Willig A."/>
            <person name="Goepfert S."/>
            <person name="Peitsch M.C."/>
            <person name="Ivanov N.V."/>
        </authorList>
    </citation>
    <scope>NUCLEOTIDE SEQUENCE [LARGE SCALE GENOMIC DNA]</scope>
</reference>
<evidence type="ECO:0000313" key="2">
    <source>
        <dbReference type="RefSeq" id="XP_075101854.1"/>
    </source>
</evidence>
<reference evidence="2" key="2">
    <citation type="submission" date="2025-08" db="UniProtKB">
        <authorList>
            <consortium name="RefSeq"/>
        </authorList>
    </citation>
    <scope>IDENTIFICATION</scope>
    <source>
        <tissue evidence="2">Leaf</tissue>
    </source>
</reference>
<dbReference type="Proteomes" id="UP000790787">
    <property type="component" value="Chromosome 23"/>
</dbReference>
<organism evidence="1 2">
    <name type="scientific">Nicotiana tabacum</name>
    <name type="common">Common tobacco</name>
    <dbReference type="NCBI Taxonomy" id="4097"/>
    <lineage>
        <taxon>Eukaryota</taxon>
        <taxon>Viridiplantae</taxon>
        <taxon>Streptophyta</taxon>
        <taxon>Embryophyta</taxon>
        <taxon>Tracheophyta</taxon>
        <taxon>Spermatophyta</taxon>
        <taxon>Magnoliopsida</taxon>
        <taxon>eudicotyledons</taxon>
        <taxon>Gunneridae</taxon>
        <taxon>Pentapetalae</taxon>
        <taxon>asterids</taxon>
        <taxon>lamiids</taxon>
        <taxon>Solanales</taxon>
        <taxon>Solanaceae</taxon>
        <taxon>Nicotianoideae</taxon>
        <taxon>Nicotianeae</taxon>
        <taxon>Nicotiana</taxon>
    </lineage>
</organism>
<name>A0AC58TXF0_TOBAC</name>